<accession>A0ABT9SHA1</accession>
<sequence length="137" mass="14639">MSADHSRPHATLPAMTRWLLLVLLFALPAQFVWAATAGYCAHESSPTSFHLGHHSHAHRVSTPDKAHASTPQQDPPDSAISAHGDCSYCHGVVVQLPAHTAPAGMPPAPRAFASAPTAFLDVGLQASIERPKWTRAR</sequence>
<evidence type="ECO:0000313" key="2">
    <source>
        <dbReference type="EMBL" id="MDP9902792.1"/>
    </source>
</evidence>
<dbReference type="EMBL" id="JAUSRO010000021">
    <property type="protein sequence ID" value="MDP9902792.1"/>
    <property type="molecule type" value="Genomic_DNA"/>
</dbReference>
<name>A0ABT9SHA1_9BURK</name>
<comment type="caution">
    <text evidence="2">The sequence shown here is derived from an EMBL/GenBank/DDBJ whole genome shotgun (WGS) entry which is preliminary data.</text>
</comment>
<organism evidence="2 3">
    <name type="scientific">Variovorax ginsengisoli</name>
    <dbReference type="NCBI Taxonomy" id="363844"/>
    <lineage>
        <taxon>Bacteria</taxon>
        <taxon>Pseudomonadati</taxon>
        <taxon>Pseudomonadota</taxon>
        <taxon>Betaproteobacteria</taxon>
        <taxon>Burkholderiales</taxon>
        <taxon>Comamonadaceae</taxon>
        <taxon>Variovorax</taxon>
    </lineage>
</organism>
<feature type="region of interest" description="Disordered" evidence="1">
    <location>
        <begin position="51"/>
        <end position="82"/>
    </location>
</feature>
<dbReference type="RefSeq" id="WP_307692524.1">
    <property type="nucleotide sequence ID" value="NZ_JAUSRO010000021.1"/>
</dbReference>
<proteinExistence type="predicted"/>
<reference evidence="2 3" key="1">
    <citation type="submission" date="2023-07" db="EMBL/GenBank/DDBJ databases">
        <title>Sorghum-associated microbial communities from plants grown in Nebraska, USA.</title>
        <authorList>
            <person name="Schachtman D."/>
        </authorList>
    </citation>
    <scope>NUCLEOTIDE SEQUENCE [LARGE SCALE GENOMIC DNA]</scope>
    <source>
        <strain evidence="2 3">DS1607</strain>
    </source>
</reference>
<protein>
    <submittedName>
        <fullName evidence="2">Cytochrome c553</fullName>
    </submittedName>
</protein>
<evidence type="ECO:0000313" key="3">
    <source>
        <dbReference type="Proteomes" id="UP001226867"/>
    </source>
</evidence>
<evidence type="ECO:0000256" key="1">
    <source>
        <dbReference type="SAM" id="MobiDB-lite"/>
    </source>
</evidence>
<dbReference type="Proteomes" id="UP001226867">
    <property type="component" value="Unassembled WGS sequence"/>
</dbReference>
<gene>
    <name evidence="2" type="ORF">J2W36_005070</name>
</gene>
<keyword evidence="3" id="KW-1185">Reference proteome</keyword>